<evidence type="ECO:0000313" key="5">
    <source>
        <dbReference type="Proteomes" id="UP000593578"/>
    </source>
</evidence>
<sequence>MGGCDKQGFPMKQGVLTPGRVRLLLHRGL</sequence>
<dbReference type="GO" id="GO:0005840">
    <property type="term" value="C:ribosome"/>
    <property type="evidence" value="ECO:0007669"/>
    <property type="project" value="UniProtKB-KW"/>
</dbReference>
<gene>
    <name evidence="4" type="ORF">Gorai_019385</name>
</gene>
<dbReference type="EMBL" id="JABEZZ010000007">
    <property type="protein sequence ID" value="MBA0590689.1"/>
    <property type="molecule type" value="Genomic_DNA"/>
</dbReference>
<dbReference type="GO" id="GO:1990904">
    <property type="term" value="C:ribonucleoprotein complex"/>
    <property type="evidence" value="ECO:0007669"/>
    <property type="project" value="UniProtKB-KW"/>
</dbReference>
<keyword evidence="2" id="KW-0689">Ribosomal protein</keyword>
<comment type="similarity">
    <text evidence="1">Belongs to the eukaryotic ribosomal protein eS6 family.</text>
</comment>
<dbReference type="Proteomes" id="UP000593578">
    <property type="component" value="Unassembled WGS sequence"/>
</dbReference>
<dbReference type="PANTHER" id="PTHR11502">
    <property type="entry name" value="40S RIBOSOMAL PROTEIN S6"/>
    <property type="match status" value="1"/>
</dbReference>
<keyword evidence="3" id="KW-0687">Ribonucleoprotein</keyword>
<evidence type="ECO:0000256" key="1">
    <source>
        <dbReference type="ARBA" id="ARBA00009312"/>
    </source>
</evidence>
<proteinExistence type="inferred from homology"/>
<comment type="caution">
    <text evidence="4">The sequence shown here is derived from an EMBL/GenBank/DDBJ whole genome shotgun (WGS) entry which is preliminary data.</text>
</comment>
<evidence type="ECO:0000313" key="4">
    <source>
        <dbReference type="EMBL" id="MBA0590689.1"/>
    </source>
</evidence>
<evidence type="ECO:0000256" key="3">
    <source>
        <dbReference type="ARBA" id="ARBA00023274"/>
    </source>
</evidence>
<dbReference type="AlphaFoldDB" id="A0A7J8PN30"/>
<accession>A0A7J8PN30</accession>
<name>A0A7J8PN30_GOSRA</name>
<reference evidence="4 5" key="1">
    <citation type="journal article" date="2019" name="Genome Biol. Evol.">
        <title>Insights into the evolution of the New World diploid cottons (Gossypium, subgenus Houzingenia) based on genome sequencing.</title>
        <authorList>
            <person name="Grover C.E."/>
            <person name="Arick M.A. 2nd"/>
            <person name="Thrash A."/>
            <person name="Conover J.L."/>
            <person name="Sanders W.S."/>
            <person name="Peterson D.G."/>
            <person name="Frelichowski J.E."/>
            <person name="Scheffler J.A."/>
            <person name="Scheffler B.E."/>
            <person name="Wendel J.F."/>
        </authorList>
    </citation>
    <scope>NUCLEOTIDE SEQUENCE [LARGE SCALE GENOMIC DNA]</scope>
    <source>
        <strain evidence="4">8</strain>
        <tissue evidence="4">Leaf</tissue>
    </source>
</reference>
<dbReference type="GO" id="GO:0003735">
    <property type="term" value="F:structural constituent of ribosome"/>
    <property type="evidence" value="ECO:0007669"/>
    <property type="project" value="InterPro"/>
</dbReference>
<dbReference type="InterPro" id="IPR001377">
    <property type="entry name" value="Ribosomal_eS6"/>
</dbReference>
<evidence type="ECO:0000256" key="2">
    <source>
        <dbReference type="ARBA" id="ARBA00022980"/>
    </source>
</evidence>
<dbReference type="GO" id="GO:0006412">
    <property type="term" value="P:translation"/>
    <property type="evidence" value="ECO:0007669"/>
    <property type="project" value="InterPro"/>
</dbReference>
<dbReference type="Pfam" id="PF01092">
    <property type="entry name" value="Ribosomal_S6e"/>
    <property type="match status" value="1"/>
</dbReference>
<organism evidence="4 5">
    <name type="scientific">Gossypium raimondii</name>
    <name type="common">Peruvian cotton</name>
    <name type="synonym">Gossypium klotzschianum subsp. raimondii</name>
    <dbReference type="NCBI Taxonomy" id="29730"/>
    <lineage>
        <taxon>Eukaryota</taxon>
        <taxon>Viridiplantae</taxon>
        <taxon>Streptophyta</taxon>
        <taxon>Embryophyta</taxon>
        <taxon>Tracheophyta</taxon>
        <taxon>Spermatophyta</taxon>
        <taxon>Magnoliopsida</taxon>
        <taxon>eudicotyledons</taxon>
        <taxon>Gunneridae</taxon>
        <taxon>Pentapetalae</taxon>
        <taxon>rosids</taxon>
        <taxon>malvids</taxon>
        <taxon>Malvales</taxon>
        <taxon>Malvaceae</taxon>
        <taxon>Malvoideae</taxon>
        <taxon>Gossypium</taxon>
    </lineage>
</organism>
<protein>
    <submittedName>
        <fullName evidence="4">Uncharacterized protein</fullName>
    </submittedName>
</protein>